<keyword evidence="2" id="KW-0732">Signal</keyword>
<protein>
    <recommendedName>
        <fullName evidence="5">Secreted protein</fullName>
    </recommendedName>
</protein>
<dbReference type="Proteomes" id="UP001303046">
    <property type="component" value="Unassembled WGS sequence"/>
</dbReference>
<feature type="chain" id="PRO_5046066693" description="Secreted protein" evidence="2">
    <location>
        <begin position="25"/>
        <end position="95"/>
    </location>
</feature>
<name>A0ABR1DYG9_NECAM</name>
<comment type="caution">
    <text evidence="3">The sequence shown here is derived from an EMBL/GenBank/DDBJ whole genome shotgun (WGS) entry which is preliminary data.</text>
</comment>
<evidence type="ECO:0000313" key="4">
    <source>
        <dbReference type="Proteomes" id="UP001303046"/>
    </source>
</evidence>
<accession>A0ABR1DYG9</accession>
<evidence type="ECO:0000256" key="2">
    <source>
        <dbReference type="SAM" id="SignalP"/>
    </source>
</evidence>
<evidence type="ECO:0008006" key="5">
    <source>
        <dbReference type="Google" id="ProtNLM"/>
    </source>
</evidence>
<keyword evidence="1" id="KW-0812">Transmembrane</keyword>
<dbReference type="EMBL" id="JAVFWL010000005">
    <property type="protein sequence ID" value="KAK6755458.1"/>
    <property type="molecule type" value="Genomic_DNA"/>
</dbReference>
<keyword evidence="1" id="KW-1133">Transmembrane helix</keyword>
<feature type="transmembrane region" description="Helical" evidence="1">
    <location>
        <begin position="62"/>
        <end position="80"/>
    </location>
</feature>
<reference evidence="3 4" key="1">
    <citation type="submission" date="2023-08" db="EMBL/GenBank/DDBJ databases">
        <title>A Necator americanus chromosomal reference genome.</title>
        <authorList>
            <person name="Ilik V."/>
            <person name="Petrzelkova K.J."/>
            <person name="Pardy F."/>
            <person name="Fuh T."/>
            <person name="Niatou-Singa F.S."/>
            <person name="Gouil Q."/>
            <person name="Baker L."/>
            <person name="Ritchie M.E."/>
            <person name="Jex A.R."/>
            <person name="Gazzola D."/>
            <person name="Li H."/>
            <person name="Toshio Fujiwara R."/>
            <person name="Zhan B."/>
            <person name="Aroian R.V."/>
            <person name="Pafco B."/>
            <person name="Schwarz E.M."/>
        </authorList>
    </citation>
    <scope>NUCLEOTIDE SEQUENCE [LARGE SCALE GENOMIC DNA]</scope>
    <source>
        <strain evidence="3 4">Aroian</strain>
        <tissue evidence="3">Whole animal</tissue>
    </source>
</reference>
<gene>
    <name evidence="3" type="primary">Necator_chrV.g18848</name>
    <name evidence="3" type="ORF">RB195_014057</name>
</gene>
<evidence type="ECO:0000256" key="1">
    <source>
        <dbReference type="SAM" id="Phobius"/>
    </source>
</evidence>
<feature type="signal peptide" evidence="2">
    <location>
        <begin position="1"/>
        <end position="24"/>
    </location>
</feature>
<keyword evidence="4" id="KW-1185">Reference proteome</keyword>
<sequence length="95" mass="10427">MCGVFNTMCILSLVCVVPSPGFVADTFHLYSSSDKVSLQTGAIVLVRKNKSLFFKLMEGRNLASLITISCMFFSLFRLTISTKRSPSSNTPIPLT</sequence>
<evidence type="ECO:0000313" key="3">
    <source>
        <dbReference type="EMBL" id="KAK6755458.1"/>
    </source>
</evidence>
<keyword evidence="1" id="KW-0472">Membrane</keyword>
<organism evidence="3 4">
    <name type="scientific">Necator americanus</name>
    <name type="common">Human hookworm</name>
    <dbReference type="NCBI Taxonomy" id="51031"/>
    <lineage>
        <taxon>Eukaryota</taxon>
        <taxon>Metazoa</taxon>
        <taxon>Ecdysozoa</taxon>
        <taxon>Nematoda</taxon>
        <taxon>Chromadorea</taxon>
        <taxon>Rhabditida</taxon>
        <taxon>Rhabditina</taxon>
        <taxon>Rhabditomorpha</taxon>
        <taxon>Strongyloidea</taxon>
        <taxon>Ancylostomatidae</taxon>
        <taxon>Bunostominae</taxon>
        <taxon>Necator</taxon>
    </lineage>
</organism>
<proteinExistence type="predicted"/>